<organism evidence="2 3">
    <name type="scientific">Longispora fulva</name>
    <dbReference type="NCBI Taxonomy" id="619741"/>
    <lineage>
        <taxon>Bacteria</taxon>
        <taxon>Bacillati</taxon>
        <taxon>Actinomycetota</taxon>
        <taxon>Actinomycetes</taxon>
        <taxon>Micromonosporales</taxon>
        <taxon>Micromonosporaceae</taxon>
        <taxon>Longispora</taxon>
    </lineage>
</organism>
<dbReference type="InterPro" id="IPR034660">
    <property type="entry name" value="DinB/YfiT-like"/>
</dbReference>
<dbReference type="SUPFAM" id="SSF109854">
    <property type="entry name" value="DinB/YfiT-like putative metalloenzymes"/>
    <property type="match status" value="1"/>
</dbReference>
<dbReference type="GO" id="GO:0046872">
    <property type="term" value="F:metal ion binding"/>
    <property type="evidence" value="ECO:0007669"/>
    <property type="project" value="InterPro"/>
</dbReference>
<dbReference type="EMBL" id="JADOUF010000001">
    <property type="protein sequence ID" value="MBG6136793.1"/>
    <property type="molecule type" value="Genomic_DNA"/>
</dbReference>
<dbReference type="NCBIfam" id="TIGR03086">
    <property type="entry name" value="TIGR03086 family metal-binding protein"/>
    <property type="match status" value="1"/>
</dbReference>
<reference evidence="2" key="1">
    <citation type="submission" date="2020-11" db="EMBL/GenBank/DDBJ databases">
        <title>Sequencing the genomes of 1000 actinobacteria strains.</title>
        <authorList>
            <person name="Klenk H.-P."/>
        </authorList>
    </citation>
    <scope>NUCLEOTIDE SEQUENCE</scope>
    <source>
        <strain evidence="2">DSM 45356</strain>
    </source>
</reference>
<comment type="caution">
    <text evidence="2">The sequence shown here is derived from an EMBL/GenBank/DDBJ whole genome shotgun (WGS) entry which is preliminary data.</text>
</comment>
<dbReference type="InterPro" id="IPR017520">
    <property type="entry name" value="CHP03086"/>
</dbReference>
<protein>
    <submittedName>
        <fullName evidence="2">Uncharacterized protein (TIGR03086 family)</fullName>
    </submittedName>
</protein>
<dbReference type="RefSeq" id="WP_197003723.1">
    <property type="nucleotide sequence ID" value="NZ_BONS01000016.1"/>
</dbReference>
<dbReference type="Gene3D" id="1.20.120.450">
    <property type="entry name" value="dinb family like domain"/>
    <property type="match status" value="1"/>
</dbReference>
<evidence type="ECO:0000313" key="2">
    <source>
        <dbReference type="EMBL" id="MBG6136793.1"/>
    </source>
</evidence>
<keyword evidence="3" id="KW-1185">Reference proteome</keyword>
<dbReference type="Pfam" id="PF11716">
    <property type="entry name" value="MDMPI_N"/>
    <property type="match status" value="1"/>
</dbReference>
<dbReference type="AlphaFoldDB" id="A0A8J7GI38"/>
<sequence length="212" mass="22640">MPSTPPREPADAFASATDADLVALDAQAVAVSVDLVAHVTAADLDRPTPCAGWTLHGLLAHMGTQHHGFAAASTGDGDFARWRLRPLGPDHVATYREAADVVLASFTAPGVLDRAFPLPELTTTRSFPARDAISFHLIDYVVHSWDVARTLGVEVRFDQRLLDVALGVARTVPVGGYRTAPGTPFGPVVPWTAETRLDEIVALLGRSPAWPH</sequence>
<evidence type="ECO:0000313" key="3">
    <source>
        <dbReference type="Proteomes" id="UP000622552"/>
    </source>
</evidence>
<dbReference type="Proteomes" id="UP000622552">
    <property type="component" value="Unassembled WGS sequence"/>
</dbReference>
<evidence type="ECO:0000259" key="1">
    <source>
        <dbReference type="Pfam" id="PF11716"/>
    </source>
</evidence>
<dbReference type="InterPro" id="IPR024344">
    <property type="entry name" value="MDMPI_metal-binding"/>
</dbReference>
<proteinExistence type="predicted"/>
<dbReference type="NCBIfam" id="TIGR03083">
    <property type="entry name" value="maleylpyruvate isomerase family mycothiol-dependent enzyme"/>
    <property type="match status" value="1"/>
</dbReference>
<gene>
    <name evidence="2" type="ORF">IW245_002987</name>
</gene>
<dbReference type="InterPro" id="IPR017517">
    <property type="entry name" value="Maleyloyr_isom"/>
</dbReference>
<name>A0A8J7GI38_9ACTN</name>
<feature type="domain" description="Mycothiol-dependent maleylpyruvate isomerase metal-binding" evidence="1">
    <location>
        <begin position="27"/>
        <end position="148"/>
    </location>
</feature>
<accession>A0A8J7GI38</accession>